<reference evidence="8 10" key="3">
    <citation type="submission" date="2019-11" db="EMBL/GenBank/DDBJ databases">
        <authorList>
            <person name="Jiao W.-B."/>
            <person name="Schneeberger K."/>
        </authorList>
    </citation>
    <scope>NUCLEOTIDE SEQUENCE [LARGE SCALE GENOMIC DNA]</scope>
    <source>
        <strain evidence="10">cv. An-1</strain>
    </source>
</reference>
<comment type="similarity">
    <text evidence="1">Belongs to the DEFL family.</text>
</comment>
<evidence type="ECO:0000256" key="6">
    <source>
        <dbReference type="SAM" id="SignalP"/>
    </source>
</evidence>
<name>A0A178UYW3_ARATH</name>
<dbReference type="GO" id="GO:0031640">
    <property type="term" value="P:killing of cells of another organism"/>
    <property type="evidence" value="ECO:0007669"/>
    <property type="project" value="UniProtKB-KW"/>
</dbReference>
<feature type="chain" id="PRO_5038213808" evidence="6">
    <location>
        <begin position="22"/>
        <end position="87"/>
    </location>
</feature>
<dbReference type="ExpressionAtlas" id="A0A178UYW3">
    <property type="expression patterns" value="baseline"/>
</dbReference>
<evidence type="ECO:0000256" key="1">
    <source>
        <dbReference type="ARBA" id="ARBA00006722"/>
    </source>
</evidence>
<proteinExistence type="inferred from homology"/>
<dbReference type="Pfam" id="PF07333">
    <property type="entry name" value="SLR1-BP"/>
    <property type="match status" value="1"/>
</dbReference>
<dbReference type="GO" id="GO:0050832">
    <property type="term" value="P:defense response to fungus"/>
    <property type="evidence" value="ECO:0007669"/>
    <property type="project" value="UniProtKB-KW"/>
</dbReference>
<evidence type="ECO:0000256" key="5">
    <source>
        <dbReference type="ARBA" id="ARBA00023157"/>
    </source>
</evidence>
<evidence type="ECO:0000256" key="4">
    <source>
        <dbReference type="ARBA" id="ARBA00022821"/>
    </source>
</evidence>
<dbReference type="RefSeq" id="NP_001031613.1">
    <property type="nucleotide sequence ID" value="NM_001036536.2"/>
</dbReference>
<dbReference type="InterPro" id="IPR010851">
    <property type="entry name" value="DEFL"/>
</dbReference>
<organism evidence="7 9">
    <name type="scientific">Arabidopsis thaliana</name>
    <name type="common">Mouse-ear cress</name>
    <dbReference type="NCBI Taxonomy" id="3702"/>
    <lineage>
        <taxon>Eukaryota</taxon>
        <taxon>Viridiplantae</taxon>
        <taxon>Streptophyta</taxon>
        <taxon>Embryophyta</taxon>
        <taxon>Tracheophyta</taxon>
        <taxon>Spermatophyta</taxon>
        <taxon>Magnoliopsida</taxon>
        <taxon>eudicotyledons</taxon>
        <taxon>Gunneridae</taxon>
        <taxon>Pentapetalae</taxon>
        <taxon>rosids</taxon>
        <taxon>malvids</taxon>
        <taxon>Brassicales</taxon>
        <taxon>Brassicaceae</taxon>
        <taxon>Camelineae</taxon>
        <taxon>Arabidopsis</taxon>
    </lineage>
</organism>
<dbReference type="Proteomes" id="UP000078284">
    <property type="component" value="Chromosome 4"/>
</dbReference>
<dbReference type="EMBL" id="LUHQ01000004">
    <property type="protein sequence ID" value="OAO99189.1"/>
    <property type="molecule type" value="Genomic_DNA"/>
</dbReference>
<evidence type="ECO:0000256" key="2">
    <source>
        <dbReference type="ARBA" id="ARBA00022529"/>
    </source>
</evidence>
<evidence type="ECO:0000313" key="7">
    <source>
        <dbReference type="EMBL" id="OAO99189.1"/>
    </source>
</evidence>
<keyword evidence="6" id="KW-0732">Signal</keyword>
<reference evidence="7" key="2">
    <citation type="submission" date="2016-03" db="EMBL/GenBank/DDBJ databases">
        <title>Full-length assembly of Arabidopsis thaliana Ler reveals the complement of translocations and inversions.</title>
        <authorList>
            <person name="Zapata L."/>
            <person name="Schneeberger K."/>
            <person name="Ossowski S."/>
        </authorList>
    </citation>
    <scope>NUCLEOTIDE SEQUENCE [LARGE SCALE GENOMIC DNA]</scope>
    <source>
        <tissue evidence="7">Leaf</tissue>
    </source>
</reference>
<evidence type="ECO:0000313" key="10">
    <source>
        <dbReference type="Proteomes" id="UP000426265"/>
    </source>
</evidence>
<evidence type="ECO:0000313" key="9">
    <source>
        <dbReference type="Proteomes" id="UP000078284"/>
    </source>
</evidence>
<sequence length="87" mass="9941">MKKTFSFTVLILFVIPLLVTGLMDSMPQRHPVEGWCKRPLPNQKPGPCNNDRCSARCKEQKQFEFKGGKAMGICSSENRCLCTFRCR</sequence>
<keyword evidence="2" id="KW-0929">Antimicrobial</keyword>
<keyword evidence="4" id="KW-0611">Plant defense</keyword>
<protein>
    <submittedName>
        <fullName evidence="7">Uncharacterized protein</fullName>
    </submittedName>
</protein>
<reference evidence="9" key="1">
    <citation type="journal article" date="2016" name="Proc. Natl. Acad. Sci. U.S.A.">
        <title>Chromosome-level assembly of Arabidopsis thaliana Ler reveals the extent of translocation and inversion polymorphisms.</title>
        <authorList>
            <person name="Zapata L."/>
            <person name="Ding J."/>
            <person name="Willing E.M."/>
            <person name="Hartwig B."/>
            <person name="Bezdan D."/>
            <person name="Jiao W.B."/>
            <person name="Patel V."/>
            <person name="Velikkakam James G."/>
            <person name="Koornneef M."/>
            <person name="Ossowski S."/>
            <person name="Schneeberger K."/>
        </authorList>
    </citation>
    <scope>NUCLEOTIDE SEQUENCE [LARGE SCALE GENOMIC DNA]</scope>
    <source>
        <strain evidence="9">cv. Landsberg erecta</strain>
    </source>
</reference>
<dbReference type="AlphaFoldDB" id="A0A178UYW3"/>
<feature type="signal peptide" evidence="6">
    <location>
        <begin position="1"/>
        <end position="21"/>
    </location>
</feature>
<accession>A0A178UYW3</accession>
<gene>
    <name evidence="7" type="ordered locus">AXX17_At4g11940</name>
    <name evidence="8" type="ORF">AN1_LOCUS17648</name>
</gene>
<dbReference type="Proteomes" id="UP000426265">
    <property type="component" value="Unassembled WGS sequence"/>
</dbReference>
<evidence type="ECO:0000313" key="8">
    <source>
        <dbReference type="EMBL" id="VYS62221.1"/>
    </source>
</evidence>
<evidence type="ECO:0000256" key="3">
    <source>
        <dbReference type="ARBA" id="ARBA00022577"/>
    </source>
</evidence>
<dbReference type="KEGG" id="ath:AT4G10603"/>
<dbReference type="SMR" id="A0A178UYW3"/>
<keyword evidence="5" id="KW-1015">Disulfide bond</keyword>
<keyword evidence="3" id="KW-0295">Fungicide</keyword>
<dbReference type="EMBL" id="CACRSJ010000109">
    <property type="protein sequence ID" value="VYS62221.1"/>
    <property type="molecule type" value="Genomic_DNA"/>
</dbReference>